<evidence type="ECO:0000259" key="1">
    <source>
        <dbReference type="Pfam" id="PF12937"/>
    </source>
</evidence>
<gene>
    <name evidence="2" type="ORF">Bca52824_030242</name>
</gene>
<evidence type="ECO:0000313" key="3">
    <source>
        <dbReference type="Proteomes" id="UP000886595"/>
    </source>
</evidence>
<dbReference type="InterPro" id="IPR050648">
    <property type="entry name" value="F-box_LRR-repeat"/>
</dbReference>
<dbReference type="InterPro" id="IPR001810">
    <property type="entry name" value="F-box_dom"/>
</dbReference>
<accession>A0A8X7V5D9</accession>
<feature type="domain" description="F-box" evidence="1">
    <location>
        <begin position="266"/>
        <end position="298"/>
    </location>
</feature>
<dbReference type="PANTHER" id="PTHR13382:SF22">
    <property type="entry name" value="F-BOX PROTEIN SKIP14"/>
    <property type="match status" value="1"/>
</dbReference>
<name>A0A8X7V5D9_BRACI</name>
<protein>
    <recommendedName>
        <fullName evidence="1">F-box domain-containing protein</fullName>
    </recommendedName>
</protein>
<dbReference type="AlphaFoldDB" id="A0A8X7V5D9"/>
<dbReference type="OrthoDB" id="10044893at2759"/>
<keyword evidence="3" id="KW-1185">Reference proteome</keyword>
<dbReference type="Gene3D" id="3.80.10.10">
    <property type="entry name" value="Ribonuclease Inhibitor"/>
    <property type="match status" value="1"/>
</dbReference>
<dbReference type="InterPro" id="IPR032675">
    <property type="entry name" value="LRR_dom_sf"/>
</dbReference>
<evidence type="ECO:0000313" key="2">
    <source>
        <dbReference type="EMBL" id="KAG2301591.1"/>
    </source>
</evidence>
<dbReference type="PANTHER" id="PTHR13382">
    <property type="entry name" value="MITOCHONDRIAL ATP SYNTHASE COUPLING FACTOR B"/>
    <property type="match status" value="1"/>
</dbReference>
<dbReference type="InterPro" id="IPR036047">
    <property type="entry name" value="F-box-like_dom_sf"/>
</dbReference>
<dbReference type="EMBL" id="JAAMPC010000007">
    <property type="protein sequence ID" value="KAG2301591.1"/>
    <property type="molecule type" value="Genomic_DNA"/>
</dbReference>
<dbReference type="GO" id="GO:0005737">
    <property type="term" value="C:cytoplasm"/>
    <property type="evidence" value="ECO:0007669"/>
    <property type="project" value="TreeGrafter"/>
</dbReference>
<reference evidence="2 3" key="1">
    <citation type="submission" date="2020-02" db="EMBL/GenBank/DDBJ databases">
        <authorList>
            <person name="Ma Q."/>
            <person name="Huang Y."/>
            <person name="Song X."/>
            <person name="Pei D."/>
        </authorList>
    </citation>
    <scope>NUCLEOTIDE SEQUENCE [LARGE SCALE GENOMIC DNA]</scope>
    <source>
        <strain evidence="2">Sxm20200214</strain>
        <tissue evidence="2">Leaf</tissue>
    </source>
</reference>
<proteinExistence type="predicted"/>
<organism evidence="2 3">
    <name type="scientific">Brassica carinata</name>
    <name type="common">Ethiopian mustard</name>
    <name type="synonym">Abyssinian cabbage</name>
    <dbReference type="NCBI Taxonomy" id="52824"/>
    <lineage>
        <taxon>Eukaryota</taxon>
        <taxon>Viridiplantae</taxon>
        <taxon>Streptophyta</taxon>
        <taxon>Embryophyta</taxon>
        <taxon>Tracheophyta</taxon>
        <taxon>Spermatophyta</taxon>
        <taxon>Magnoliopsida</taxon>
        <taxon>eudicotyledons</taxon>
        <taxon>Gunneridae</taxon>
        <taxon>Pentapetalae</taxon>
        <taxon>rosids</taxon>
        <taxon>malvids</taxon>
        <taxon>Brassicales</taxon>
        <taxon>Brassicaceae</taxon>
        <taxon>Brassiceae</taxon>
        <taxon>Brassica</taxon>
    </lineage>
</organism>
<sequence>MALNFSHRHVSEEPMKIADGYLAEGLSERNGGVFSQPWCSSIEKGDCFDYGANNGDLFSQPWCSSIEKGDYFDYGANTGGVFSHPWCSGVEKGDCFDHGKNVGGVFSQPWCSGFEKGDCFVNGRNPGDSASVDVLDVLPSDPFGMDMNNTFTAITGWLEDLEADYSRYGRDGFGFGIGDGEDNQLFTGLSFIWNNAMRFQEFSESHVYNNLSGSLFGFGGDGSCPRAFISSTSEDKVLSRVNEVGESSDGGENENVHPAFGFCLYHLGVKDLLSVSMVCKSLRTTVCDDSLLWKHIHISQPLNEKINDEALLRLAERAHGTIQCLRIVDCSRITEDCLRKVLERNPQVVKLGVPGCTRISIDGLVSILRDLKYAGKLQVKHLETGGLYGVTKDHYDELLDLLDIDNNVKQIVQKPRYYHRGYTFATCHDVVRALDIEMCRKCQNWRIVYDCPAEDCKGKEECRACSLCTQRCVQCGRCINGVYEETFCLEFLCSGCSKPRHLSFDDE</sequence>
<dbReference type="SUPFAM" id="SSF81383">
    <property type="entry name" value="F-box domain"/>
    <property type="match status" value="1"/>
</dbReference>
<comment type="caution">
    <text evidence="2">The sequence shown here is derived from an EMBL/GenBank/DDBJ whole genome shotgun (WGS) entry which is preliminary data.</text>
</comment>
<dbReference type="Pfam" id="PF12937">
    <property type="entry name" value="F-box-like"/>
    <property type="match status" value="1"/>
</dbReference>
<dbReference type="Proteomes" id="UP000886595">
    <property type="component" value="Unassembled WGS sequence"/>
</dbReference>